<sequence length="94" mass="10683">MARKINIRLTGKAEMFLKRMEQDGYDEAGILAMALGILEEVVETKRVARIVKGTEKSKRPVVEYFYTLTDEEEIPLLDEDYEEDEAPDGLSLAS</sequence>
<evidence type="ECO:0000313" key="2">
    <source>
        <dbReference type="Proteomes" id="UP001500936"/>
    </source>
</evidence>
<proteinExistence type="predicted"/>
<dbReference type="RefSeq" id="WP_345263977.1">
    <property type="nucleotide sequence ID" value="NZ_BAABHB010000001.1"/>
</dbReference>
<accession>A0ABP8JY05</accession>
<dbReference type="EMBL" id="BAABHB010000001">
    <property type="protein sequence ID" value="GAA4397427.1"/>
    <property type="molecule type" value="Genomic_DNA"/>
</dbReference>
<evidence type="ECO:0000313" key="1">
    <source>
        <dbReference type="EMBL" id="GAA4397427.1"/>
    </source>
</evidence>
<organism evidence="1 2">
    <name type="scientific">Nibrella viscosa</name>
    <dbReference type="NCBI Taxonomy" id="1084524"/>
    <lineage>
        <taxon>Bacteria</taxon>
        <taxon>Pseudomonadati</taxon>
        <taxon>Bacteroidota</taxon>
        <taxon>Cytophagia</taxon>
        <taxon>Cytophagales</taxon>
        <taxon>Spirosomataceae</taxon>
        <taxon>Nibrella</taxon>
    </lineage>
</organism>
<gene>
    <name evidence="1" type="ORF">GCM10023187_06870</name>
</gene>
<comment type="caution">
    <text evidence="1">The sequence shown here is derived from an EMBL/GenBank/DDBJ whole genome shotgun (WGS) entry which is preliminary data.</text>
</comment>
<protein>
    <submittedName>
        <fullName evidence="1">Uncharacterized protein</fullName>
    </submittedName>
</protein>
<name>A0ABP8JY05_9BACT</name>
<dbReference type="Proteomes" id="UP001500936">
    <property type="component" value="Unassembled WGS sequence"/>
</dbReference>
<keyword evidence="2" id="KW-1185">Reference proteome</keyword>
<reference evidence="2" key="1">
    <citation type="journal article" date="2019" name="Int. J. Syst. Evol. Microbiol.">
        <title>The Global Catalogue of Microorganisms (GCM) 10K type strain sequencing project: providing services to taxonomists for standard genome sequencing and annotation.</title>
        <authorList>
            <consortium name="The Broad Institute Genomics Platform"/>
            <consortium name="The Broad Institute Genome Sequencing Center for Infectious Disease"/>
            <person name="Wu L."/>
            <person name="Ma J."/>
        </authorList>
    </citation>
    <scope>NUCLEOTIDE SEQUENCE [LARGE SCALE GENOMIC DNA]</scope>
    <source>
        <strain evidence="2">JCM 17925</strain>
    </source>
</reference>